<name>A0A812UUX9_9DINO</name>
<organism evidence="1 2">
    <name type="scientific">Symbiodinium natans</name>
    <dbReference type="NCBI Taxonomy" id="878477"/>
    <lineage>
        <taxon>Eukaryota</taxon>
        <taxon>Sar</taxon>
        <taxon>Alveolata</taxon>
        <taxon>Dinophyceae</taxon>
        <taxon>Suessiales</taxon>
        <taxon>Symbiodiniaceae</taxon>
        <taxon>Symbiodinium</taxon>
    </lineage>
</organism>
<comment type="caution">
    <text evidence="1">The sequence shown here is derived from an EMBL/GenBank/DDBJ whole genome shotgun (WGS) entry which is preliminary data.</text>
</comment>
<sequence length="119" mass="13285">MKSMKHAGPNGGGEDADTLAFLDNVFAGRWMSSVGETGEEDFDIGELQHITSQKSGENEPEPVEPQPPVCGDFAKHDLWNVMQESQLGQELRQIYLQRQLSCDLFTLVFMTGLVMWLPV</sequence>
<evidence type="ECO:0000313" key="2">
    <source>
        <dbReference type="Proteomes" id="UP000604046"/>
    </source>
</evidence>
<dbReference type="EMBL" id="CAJNDS010002739">
    <property type="protein sequence ID" value="CAE7579657.1"/>
    <property type="molecule type" value="Genomic_DNA"/>
</dbReference>
<reference evidence="1" key="1">
    <citation type="submission" date="2021-02" db="EMBL/GenBank/DDBJ databases">
        <authorList>
            <person name="Dougan E. K."/>
            <person name="Rhodes N."/>
            <person name="Thang M."/>
            <person name="Chan C."/>
        </authorList>
    </citation>
    <scope>NUCLEOTIDE SEQUENCE</scope>
</reference>
<protein>
    <submittedName>
        <fullName evidence="1">Uncharacterized protein</fullName>
    </submittedName>
</protein>
<dbReference type="AlphaFoldDB" id="A0A812UUX9"/>
<accession>A0A812UUX9</accession>
<proteinExistence type="predicted"/>
<dbReference type="Proteomes" id="UP000604046">
    <property type="component" value="Unassembled WGS sequence"/>
</dbReference>
<evidence type="ECO:0000313" key="1">
    <source>
        <dbReference type="EMBL" id="CAE7579657.1"/>
    </source>
</evidence>
<keyword evidence="2" id="KW-1185">Reference proteome</keyword>
<gene>
    <name evidence="1" type="ORF">SNAT2548_LOCUS33071</name>
</gene>